<evidence type="ECO:0000313" key="3">
    <source>
        <dbReference type="Proteomes" id="UP000233837"/>
    </source>
</evidence>
<sequence length="57" mass="6248">MNMPCLHIGSGTGSEGSKPIIHTEPSSQPNLKLELYALYGQKVTNGKFDCHIYCLKP</sequence>
<accession>A0A2I0WCQ1</accession>
<dbReference type="Proteomes" id="UP000233837">
    <property type="component" value="Unassembled WGS sequence"/>
</dbReference>
<reference evidence="2 3" key="1">
    <citation type="journal article" date="2016" name="Sci. Rep.">
        <title>The Dendrobium catenatum Lindl. genome sequence provides insights into polysaccharide synthase, floral development and adaptive evolution.</title>
        <authorList>
            <person name="Zhang G.Q."/>
            <person name="Xu Q."/>
            <person name="Bian C."/>
            <person name="Tsai W.C."/>
            <person name="Yeh C.M."/>
            <person name="Liu K.W."/>
            <person name="Yoshida K."/>
            <person name="Zhang L.S."/>
            <person name="Chang S.B."/>
            <person name="Chen F."/>
            <person name="Shi Y."/>
            <person name="Su Y.Y."/>
            <person name="Zhang Y.Q."/>
            <person name="Chen L.J."/>
            <person name="Yin Y."/>
            <person name="Lin M."/>
            <person name="Huang H."/>
            <person name="Deng H."/>
            <person name="Wang Z.W."/>
            <person name="Zhu S.L."/>
            <person name="Zhao X."/>
            <person name="Deng C."/>
            <person name="Niu S.C."/>
            <person name="Huang J."/>
            <person name="Wang M."/>
            <person name="Liu G.H."/>
            <person name="Yang H.J."/>
            <person name="Xiao X.J."/>
            <person name="Hsiao Y.Y."/>
            <person name="Wu W.L."/>
            <person name="Chen Y.Y."/>
            <person name="Mitsuda N."/>
            <person name="Ohme-Takagi M."/>
            <person name="Luo Y.B."/>
            <person name="Van de Peer Y."/>
            <person name="Liu Z.J."/>
        </authorList>
    </citation>
    <scope>NUCLEOTIDE SEQUENCE [LARGE SCALE GENOMIC DNA]</scope>
    <source>
        <tissue evidence="2">The whole plant</tissue>
    </source>
</reference>
<feature type="region of interest" description="Disordered" evidence="1">
    <location>
        <begin position="1"/>
        <end position="26"/>
    </location>
</feature>
<name>A0A2I0WCQ1_9ASPA</name>
<evidence type="ECO:0000313" key="2">
    <source>
        <dbReference type="EMBL" id="PKU73418.1"/>
    </source>
</evidence>
<keyword evidence="3" id="KW-1185">Reference proteome</keyword>
<proteinExistence type="predicted"/>
<gene>
    <name evidence="2" type="ORF">MA16_Dca013874</name>
</gene>
<evidence type="ECO:0000256" key="1">
    <source>
        <dbReference type="SAM" id="MobiDB-lite"/>
    </source>
</evidence>
<organism evidence="2 3">
    <name type="scientific">Dendrobium catenatum</name>
    <dbReference type="NCBI Taxonomy" id="906689"/>
    <lineage>
        <taxon>Eukaryota</taxon>
        <taxon>Viridiplantae</taxon>
        <taxon>Streptophyta</taxon>
        <taxon>Embryophyta</taxon>
        <taxon>Tracheophyta</taxon>
        <taxon>Spermatophyta</taxon>
        <taxon>Magnoliopsida</taxon>
        <taxon>Liliopsida</taxon>
        <taxon>Asparagales</taxon>
        <taxon>Orchidaceae</taxon>
        <taxon>Epidendroideae</taxon>
        <taxon>Malaxideae</taxon>
        <taxon>Dendrobiinae</taxon>
        <taxon>Dendrobium</taxon>
    </lineage>
</organism>
<protein>
    <submittedName>
        <fullName evidence="2">Uncharacterized protein</fullName>
    </submittedName>
</protein>
<reference evidence="2 3" key="2">
    <citation type="journal article" date="2017" name="Nature">
        <title>The Apostasia genome and the evolution of orchids.</title>
        <authorList>
            <person name="Zhang G.Q."/>
            <person name="Liu K.W."/>
            <person name="Li Z."/>
            <person name="Lohaus R."/>
            <person name="Hsiao Y.Y."/>
            <person name="Niu S.C."/>
            <person name="Wang J.Y."/>
            <person name="Lin Y.C."/>
            <person name="Xu Q."/>
            <person name="Chen L.J."/>
            <person name="Yoshida K."/>
            <person name="Fujiwara S."/>
            <person name="Wang Z.W."/>
            <person name="Zhang Y.Q."/>
            <person name="Mitsuda N."/>
            <person name="Wang M."/>
            <person name="Liu G.H."/>
            <person name="Pecoraro L."/>
            <person name="Huang H.X."/>
            <person name="Xiao X.J."/>
            <person name="Lin M."/>
            <person name="Wu X.Y."/>
            <person name="Wu W.L."/>
            <person name="Chen Y.Y."/>
            <person name="Chang S.B."/>
            <person name="Sakamoto S."/>
            <person name="Ohme-Takagi M."/>
            <person name="Yagi M."/>
            <person name="Zeng S.J."/>
            <person name="Shen C.Y."/>
            <person name="Yeh C.M."/>
            <person name="Luo Y.B."/>
            <person name="Tsai W.C."/>
            <person name="Van de Peer Y."/>
            <person name="Liu Z.J."/>
        </authorList>
    </citation>
    <scope>NUCLEOTIDE SEQUENCE [LARGE SCALE GENOMIC DNA]</scope>
    <source>
        <tissue evidence="2">The whole plant</tissue>
    </source>
</reference>
<dbReference type="EMBL" id="KZ502744">
    <property type="protein sequence ID" value="PKU73418.1"/>
    <property type="molecule type" value="Genomic_DNA"/>
</dbReference>
<dbReference type="AlphaFoldDB" id="A0A2I0WCQ1"/>